<accession>A0AAW9IEG7</accession>
<keyword evidence="1" id="KW-0378">Hydrolase</keyword>
<dbReference type="SUPFAM" id="SSF48208">
    <property type="entry name" value="Six-hairpin glycosidases"/>
    <property type="match status" value="1"/>
</dbReference>
<dbReference type="EMBL" id="WNVC01000833">
    <property type="protein sequence ID" value="MDZ5000930.1"/>
    <property type="molecule type" value="Genomic_DNA"/>
</dbReference>
<organism evidence="1 2">
    <name type="scientific">Clostridium perfringens</name>
    <dbReference type="NCBI Taxonomy" id="1502"/>
    <lineage>
        <taxon>Bacteria</taxon>
        <taxon>Bacillati</taxon>
        <taxon>Bacillota</taxon>
        <taxon>Clostridia</taxon>
        <taxon>Eubacteriales</taxon>
        <taxon>Clostridiaceae</taxon>
        <taxon>Clostridium</taxon>
    </lineage>
</organism>
<evidence type="ECO:0000313" key="2">
    <source>
        <dbReference type="Proteomes" id="UP001291306"/>
    </source>
</evidence>
<feature type="non-terminal residue" evidence="1">
    <location>
        <position position="83"/>
    </location>
</feature>
<dbReference type="InterPro" id="IPR008928">
    <property type="entry name" value="6-hairpin_glycosidase_sf"/>
</dbReference>
<gene>
    <name evidence="1" type="ORF">GNF79_18075</name>
</gene>
<dbReference type="GO" id="GO:0016787">
    <property type="term" value="F:hydrolase activity"/>
    <property type="evidence" value="ECO:0007669"/>
    <property type="project" value="UniProtKB-KW"/>
</dbReference>
<dbReference type="Gene3D" id="1.50.10.10">
    <property type="match status" value="1"/>
</dbReference>
<proteinExistence type="predicted"/>
<reference evidence="1" key="1">
    <citation type="submission" date="2019-11" db="EMBL/GenBank/DDBJ databases">
        <title>Characterization of Clostridium perfringens isolates from swine manure treated agricultural soils.</title>
        <authorList>
            <person name="Wushke S.T."/>
        </authorList>
    </citation>
    <scope>NUCLEOTIDE SEQUENCE</scope>
    <source>
        <strain evidence="1">X26</strain>
    </source>
</reference>
<dbReference type="GO" id="GO:0005975">
    <property type="term" value="P:carbohydrate metabolic process"/>
    <property type="evidence" value="ECO:0007669"/>
    <property type="project" value="InterPro"/>
</dbReference>
<evidence type="ECO:0000313" key="1">
    <source>
        <dbReference type="EMBL" id="MDZ5000930.1"/>
    </source>
</evidence>
<dbReference type="InterPro" id="IPR012341">
    <property type="entry name" value="6hp_glycosidase-like_sf"/>
</dbReference>
<sequence length="83" mass="9914">MIKEINVEEIKKREEFLNTKLITKEEVEKAIENVIKQIDANMEYFKEKFPSSATKDNKYGIIENIEWTDGFWTGLLWLAYEHT</sequence>
<name>A0AAW9IEG7_CLOPF</name>
<dbReference type="AlphaFoldDB" id="A0AAW9IEG7"/>
<protein>
    <submittedName>
        <fullName evidence="1">Glucuronyl hydrolase</fullName>
    </submittedName>
</protein>
<dbReference type="Proteomes" id="UP001291306">
    <property type="component" value="Unassembled WGS sequence"/>
</dbReference>
<comment type="caution">
    <text evidence="1">The sequence shown here is derived from an EMBL/GenBank/DDBJ whole genome shotgun (WGS) entry which is preliminary data.</text>
</comment>